<protein>
    <submittedName>
        <fullName evidence="2">Uncharacterized protein</fullName>
    </submittedName>
</protein>
<sequence>MFIACQELIQDEGCRSSETDSHSGELPFALARARQIWGKTNTLARLGKFSNWPERGILSLKTRTTRLSDNSHRRSRRASASLA</sequence>
<reference evidence="2 3" key="1">
    <citation type="submission" date="2019-04" db="EMBL/GenBank/DDBJ databases">
        <title>An improved genome assembly and genetic linkage map for asparagus bean, Vigna unguiculata ssp. sesquipedialis.</title>
        <authorList>
            <person name="Xia Q."/>
            <person name="Zhang R."/>
            <person name="Dong Y."/>
        </authorList>
    </citation>
    <scope>NUCLEOTIDE SEQUENCE [LARGE SCALE GENOMIC DNA]</scope>
    <source>
        <tissue evidence="2">Leaf</tissue>
    </source>
</reference>
<proteinExistence type="predicted"/>
<name>A0A4D6MGS6_VIGUN</name>
<dbReference type="EMBL" id="CP039351">
    <property type="protein sequence ID" value="QCD99993.1"/>
    <property type="molecule type" value="Genomic_DNA"/>
</dbReference>
<evidence type="ECO:0000313" key="3">
    <source>
        <dbReference type="Proteomes" id="UP000501690"/>
    </source>
</evidence>
<feature type="region of interest" description="Disordered" evidence="1">
    <location>
        <begin position="63"/>
        <end position="83"/>
    </location>
</feature>
<gene>
    <name evidence="2" type="ORF">DEO72_LG7g1280</name>
</gene>
<dbReference type="Proteomes" id="UP000501690">
    <property type="component" value="Linkage Group LG7"/>
</dbReference>
<dbReference type="AlphaFoldDB" id="A0A4D6MGS6"/>
<keyword evidence="3" id="KW-1185">Reference proteome</keyword>
<evidence type="ECO:0000313" key="2">
    <source>
        <dbReference type="EMBL" id="QCD99993.1"/>
    </source>
</evidence>
<organism evidence="2 3">
    <name type="scientific">Vigna unguiculata</name>
    <name type="common">Cowpea</name>
    <dbReference type="NCBI Taxonomy" id="3917"/>
    <lineage>
        <taxon>Eukaryota</taxon>
        <taxon>Viridiplantae</taxon>
        <taxon>Streptophyta</taxon>
        <taxon>Embryophyta</taxon>
        <taxon>Tracheophyta</taxon>
        <taxon>Spermatophyta</taxon>
        <taxon>Magnoliopsida</taxon>
        <taxon>eudicotyledons</taxon>
        <taxon>Gunneridae</taxon>
        <taxon>Pentapetalae</taxon>
        <taxon>rosids</taxon>
        <taxon>fabids</taxon>
        <taxon>Fabales</taxon>
        <taxon>Fabaceae</taxon>
        <taxon>Papilionoideae</taxon>
        <taxon>50 kb inversion clade</taxon>
        <taxon>NPAAA clade</taxon>
        <taxon>indigoferoid/millettioid clade</taxon>
        <taxon>Phaseoleae</taxon>
        <taxon>Vigna</taxon>
    </lineage>
</organism>
<evidence type="ECO:0000256" key="1">
    <source>
        <dbReference type="SAM" id="MobiDB-lite"/>
    </source>
</evidence>
<accession>A0A4D6MGS6</accession>